<keyword evidence="4" id="KW-0408">Iron</keyword>
<evidence type="ECO:0000256" key="5">
    <source>
        <dbReference type="ARBA" id="ARBA00023014"/>
    </source>
</evidence>
<sequence>MKIKLIYPRWPKLARQTEFHLPPHGPVVFAAALPDYVSVDFVDENLDAIDFDDPVDAVCISMMLTVQVKRGWQIADWYRAKGVPVIFGGIATMLHAEETQMHADAVFLGEAEGRMETVFGDLAGGQLKKVYDYLGEQPSLEHVGPARRDILKRDLYNYKGVQMVDLVHASRGCRYHCYPCAVAYLGGRKFRPRPVARAVEEMAAIDNNRLFIVDNSLAQDTRWEMELFREMIPLKKKWCCHPIEDDPKVLDLAAQAGAWYVYQAVFDTSDYIKQRIRRYHDHGIGVEGTILLGLDRHTEDEIKRLVEFLLEIDLDLAEFTVLTPFPHTKAYDDLKRQGRIFSYDWDTYSADQVVYQPRHMAPERLQELLHWAWDTFYQDESQEIKMSKLFQKVVRKEMADNTYRPRRREMRGRAFGRTGTAAAAEPLKSA</sequence>
<dbReference type="KEGG" id="dov:DSCO28_21670"/>
<dbReference type="SFLD" id="SFLDG01082">
    <property type="entry name" value="B12-binding_domain_containing"/>
    <property type="match status" value="1"/>
</dbReference>
<dbReference type="GO" id="GO:0003824">
    <property type="term" value="F:catalytic activity"/>
    <property type="evidence" value="ECO:0007669"/>
    <property type="project" value="InterPro"/>
</dbReference>
<keyword evidence="3" id="KW-0479">Metal-binding</keyword>
<gene>
    <name evidence="7" type="ORF">DSCO28_21670</name>
</gene>
<keyword evidence="2" id="KW-0949">S-adenosyl-L-methionine</keyword>
<dbReference type="Gene3D" id="3.40.50.280">
    <property type="entry name" value="Cobalamin-binding domain"/>
    <property type="match status" value="1"/>
</dbReference>
<dbReference type="PANTHER" id="PTHR43409">
    <property type="entry name" value="ANAEROBIC MAGNESIUM-PROTOPORPHYRIN IX MONOMETHYL ESTER CYCLASE-RELATED"/>
    <property type="match status" value="1"/>
</dbReference>
<dbReference type="SFLD" id="SFLDS00029">
    <property type="entry name" value="Radical_SAM"/>
    <property type="match status" value="1"/>
</dbReference>
<dbReference type="EMBL" id="AP021876">
    <property type="protein sequence ID" value="BBO81601.1"/>
    <property type="molecule type" value="Genomic_DNA"/>
</dbReference>
<proteinExistence type="predicted"/>
<evidence type="ECO:0000256" key="4">
    <source>
        <dbReference type="ARBA" id="ARBA00023004"/>
    </source>
</evidence>
<organism evidence="7 8">
    <name type="scientific">Desulfosarcina ovata subsp. sediminis</name>
    <dbReference type="NCBI Taxonomy" id="885957"/>
    <lineage>
        <taxon>Bacteria</taxon>
        <taxon>Pseudomonadati</taxon>
        <taxon>Thermodesulfobacteriota</taxon>
        <taxon>Desulfobacteria</taxon>
        <taxon>Desulfobacterales</taxon>
        <taxon>Desulfosarcinaceae</taxon>
        <taxon>Desulfosarcina</taxon>
    </lineage>
</organism>
<dbReference type="InterPro" id="IPR051198">
    <property type="entry name" value="BchE-like"/>
</dbReference>
<dbReference type="InterPro" id="IPR013785">
    <property type="entry name" value="Aldolase_TIM"/>
</dbReference>
<reference evidence="7 8" key="1">
    <citation type="submission" date="2019-11" db="EMBL/GenBank/DDBJ databases">
        <title>Comparative genomics of hydrocarbon-degrading Desulfosarcina strains.</title>
        <authorList>
            <person name="Watanabe M."/>
            <person name="Kojima H."/>
            <person name="Fukui M."/>
        </authorList>
    </citation>
    <scope>NUCLEOTIDE SEQUENCE [LARGE SCALE GENOMIC DNA]</scope>
    <source>
        <strain evidence="7 8">28bB2T</strain>
    </source>
</reference>
<dbReference type="PANTHER" id="PTHR43409:SF7">
    <property type="entry name" value="BLL1977 PROTEIN"/>
    <property type="match status" value="1"/>
</dbReference>
<dbReference type="GO" id="GO:0046872">
    <property type="term" value="F:metal ion binding"/>
    <property type="evidence" value="ECO:0007669"/>
    <property type="project" value="UniProtKB-KW"/>
</dbReference>
<dbReference type="InterPro" id="IPR007197">
    <property type="entry name" value="rSAM"/>
</dbReference>
<dbReference type="SMART" id="SM00729">
    <property type="entry name" value="Elp3"/>
    <property type="match status" value="1"/>
</dbReference>
<dbReference type="Proteomes" id="UP000425960">
    <property type="component" value="Chromosome"/>
</dbReference>
<evidence type="ECO:0000259" key="6">
    <source>
        <dbReference type="SMART" id="SM00729"/>
    </source>
</evidence>
<dbReference type="SUPFAM" id="SSF102114">
    <property type="entry name" value="Radical SAM enzymes"/>
    <property type="match status" value="1"/>
</dbReference>
<feature type="domain" description="Elp3/MiaA/NifB-like radical SAM core" evidence="6">
    <location>
        <begin position="163"/>
        <end position="352"/>
    </location>
</feature>
<dbReference type="Gene3D" id="3.20.20.70">
    <property type="entry name" value="Aldolase class I"/>
    <property type="match status" value="1"/>
</dbReference>
<accession>A0A5K7ZL08</accession>
<evidence type="ECO:0000256" key="2">
    <source>
        <dbReference type="ARBA" id="ARBA00022691"/>
    </source>
</evidence>
<dbReference type="InterPro" id="IPR058240">
    <property type="entry name" value="rSAM_sf"/>
</dbReference>
<dbReference type="GO" id="GO:0005829">
    <property type="term" value="C:cytosol"/>
    <property type="evidence" value="ECO:0007669"/>
    <property type="project" value="TreeGrafter"/>
</dbReference>
<keyword evidence="5" id="KW-0411">Iron-sulfur</keyword>
<dbReference type="AlphaFoldDB" id="A0A5K7ZL08"/>
<evidence type="ECO:0000313" key="7">
    <source>
        <dbReference type="EMBL" id="BBO81601.1"/>
    </source>
</evidence>
<evidence type="ECO:0000313" key="8">
    <source>
        <dbReference type="Proteomes" id="UP000425960"/>
    </source>
</evidence>
<evidence type="ECO:0000256" key="3">
    <source>
        <dbReference type="ARBA" id="ARBA00022723"/>
    </source>
</evidence>
<name>A0A5K7ZL08_9BACT</name>
<dbReference type="RefSeq" id="WP_155322263.1">
    <property type="nucleotide sequence ID" value="NZ_AP021876.1"/>
</dbReference>
<comment type="cofactor">
    <cofactor evidence="1">
        <name>[4Fe-4S] cluster</name>
        <dbReference type="ChEBI" id="CHEBI:49883"/>
    </cofactor>
</comment>
<protein>
    <submittedName>
        <fullName evidence="7">B12-binding domain-containing radical SAM protein</fullName>
    </submittedName>
</protein>
<dbReference type="GO" id="GO:0051536">
    <property type="term" value="F:iron-sulfur cluster binding"/>
    <property type="evidence" value="ECO:0007669"/>
    <property type="project" value="UniProtKB-KW"/>
</dbReference>
<dbReference type="InterPro" id="IPR006638">
    <property type="entry name" value="Elp3/MiaA/NifB-like_rSAM"/>
</dbReference>
<evidence type="ECO:0000256" key="1">
    <source>
        <dbReference type="ARBA" id="ARBA00001966"/>
    </source>
</evidence>